<dbReference type="PANTHER" id="PTHR10000">
    <property type="entry name" value="PHOSPHOSERINE PHOSPHATASE"/>
    <property type="match status" value="1"/>
</dbReference>
<protein>
    <submittedName>
        <fullName evidence="4">HAD-IIB family hydrolase</fullName>
    </submittedName>
</protein>
<organism evidence="4 5">
    <name type="scientific">Aestuariirhabdus litorea</name>
    <dbReference type="NCBI Taxonomy" id="2528527"/>
    <lineage>
        <taxon>Bacteria</taxon>
        <taxon>Pseudomonadati</taxon>
        <taxon>Pseudomonadota</taxon>
        <taxon>Gammaproteobacteria</taxon>
        <taxon>Oceanospirillales</taxon>
        <taxon>Aestuariirhabdaceae</taxon>
        <taxon>Aestuariirhabdus</taxon>
    </lineage>
</organism>
<dbReference type="Gene3D" id="3.40.50.1000">
    <property type="entry name" value="HAD superfamily/HAD-like"/>
    <property type="match status" value="1"/>
</dbReference>
<dbReference type="EMBL" id="QWEZ01000001">
    <property type="protein sequence ID" value="RRJ84265.1"/>
    <property type="molecule type" value="Genomic_DNA"/>
</dbReference>
<evidence type="ECO:0000313" key="4">
    <source>
        <dbReference type="EMBL" id="RRJ84265.1"/>
    </source>
</evidence>
<comment type="caution">
    <text evidence="4">The sequence shown here is derived from an EMBL/GenBank/DDBJ whole genome shotgun (WGS) entry which is preliminary data.</text>
</comment>
<dbReference type="InterPro" id="IPR036412">
    <property type="entry name" value="HAD-like_sf"/>
</dbReference>
<proteinExistence type="predicted"/>
<evidence type="ECO:0000256" key="3">
    <source>
        <dbReference type="ARBA" id="ARBA00022842"/>
    </source>
</evidence>
<dbReference type="SFLD" id="SFLDS00003">
    <property type="entry name" value="Haloacid_Dehalogenase"/>
    <property type="match status" value="1"/>
</dbReference>
<reference evidence="4 5" key="2">
    <citation type="submission" date="2018-12" db="EMBL/GenBank/DDBJ databases">
        <title>Simiduia agarivorans gen. nov., sp. nov., a marine, agarolytic bacterium isolated from shallow coastal water from Keelung, Taiwan.</title>
        <authorList>
            <person name="Shieh W.Y."/>
        </authorList>
    </citation>
    <scope>NUCLEOTIDE SEQUENCE [LARGE SCALE GENOMIC DNA]</scope>
    <source>
        <strain evidence="4 5">GTF-13</strain>
    </source>
</reference>
<dbReference type="SFLD" id="SFLDG01142">
    <property type="entry name" value="C2.B.2:_Mannosyl-3-phosphoglyc"/>
    <property type="match status" value="1"/>
</dbReference>
<dbReference type="Gene3D" id="3.30.980.20">
    <property type="entry name" value="Putative mannosyl-3-phosphoglycerate phosphatase, domain 2"/>
    <property type="match status" value="1"/>
</dbReference>
<dbReference type="InterPro" id="IPR006379">
    <property type="entry name" value="HAD-SF_hydro_IIB"/>
</dbReference>
<dbReference type="SFLD" id="SFLDG01140">
    <property type="entry name" value="C2.B:_Phosphomannomutase_and_P"/>
    <property type="match status" value="1"/>
</dbReference>
<dbReference type="Pfam" id="PF08282">
    <property type="entry name" value="Hydrolase_3"/>
    <property type="match status" value="1"/>
</dbReference>
<reference evidence="4 5" key="1">
    <citation type="submission" date="2018-08" db="EMBL/GenBank/DDBJ databases">
        <authorList>
            <person name="Khan S.A."/>
        </authorList>
    </citation>
    <scope>NUCLEOTIDE SEQUENCE [LARGE SCALE GENOMIC DNA]</scope>
    <source>
        <strain evidence="4 5">GTF-13</strain>
    </source>
</reference>
<dbReference type="GO" id="GO:0000287">
    <property type="term" value="F:magnesium ion binding"/>
    <property type="evidence" value="ECO:0007669"/>
    <property type="project" value="TreeGrafter"/>
</dbReference>
<dbReference type="PANTHER" id="PTHR10000:SF8">
    <property type="entry name" value="HAD SUPERFAMILY HYDROLASE-LIKE, TYPE 3"/>
    <property type="match status" value="1"/>
</dbReference>
<dbReference type="GO" id="GO:0051479">
    <property type="term" value="P:mannosylglycerate biosynthetic process"/>
    <property type="evidence" value="ECO:0007669"/>
    <property type="project" value="InterPro"/>
</dbReference>
<dbReference type="InterPro" id="IPR023214">
    <property type="entry name" value="HAD_sf"/>
</dbReference>
<dbReference type="GO" id="GO:0005829">
    <property type="term" value="C:cytosol"/>
    <property type="evidence" value="ECO:0007669"/>
    <property type="project" value="TreeGrafter"/>
</dbReference>
<sequence length="301" mass="33706">MLHCLSHQWKHKAGGGSRVMGISGQRATLIFSDLDGCLIDHDGYGYAASAQTLAELRTRVPIILNSSKTFAEVEQWQQELALDTPFIFENGSAIAFPLHWSPSLPASAYPYRNRLVISLAGPRELLLHRLSALANDYRFQGFYNMSVEEVVSHTGLDTESARRAKERLFTEPLLWQDGEEQLLDFSQALDADGLCVQRGGRFVHVMDRVDKAMAMRTLQIMLEQRDNTCYQTLALGDSGNDRRMLESADIACVVRKPSGEHLKLKRSQGVHYSTEIGSCGWNQLVRELMAQGLINGERNHG</sequence>
<dbReference type="SUPFAM" id="SSF56784">
    <property type="entry name" value="HAD-like"/>
    <property type="match status" value="1"/>
</dbReference>
<dbReference type="InterPro" id="IPR006381">
    <property type="entry name" value="HAD-SF-IIB-MPGP"/>
</dbReference>
<keyword evidence="2 4" id="KW-0378">Hydrolase</keyword>
<dbReference type="NCBIfam" id="TIGR01486">
    <property type="entry name" value="HAD-SF-IIB-MPGP"/>
    <property type="match status" value="1"/>
</dbReference>
<name>A0A3P3VNI3_9GAMM</name>
<evidence type="ECO:0000313" key="5">
    <source>
        <dbReference type="Proteomes" id="UP000280792"/>
    </source>
</evidence>
<dbReference type="NCBIfam" id="TIGR01484">
    <property type="entry name" value="HAD-SF-IIB"/>
    <property type="match status" value="1"/>
</dbReference>
<dbReference type="GO" id="GO:0050531">
    <property type="term" value="F:mannosyl-3-phosphoglycerate phosphatase activity"/>
    <property type="evidence" value="ECO:0007669"/>
    <property type="project" value="InterPro"/>
</dbReference>
<evidence type="ECO:0000256" key="1">
    <source>
        <dbReference type="ARBA" id="ARBA00022723"/>
    </source>
</evidence>
<accession>A0A3P3VNI3</accession>
<evidence type="ECO:0000256" key="2">
    <source>
        <dbReference type="ARBA" id="ARBA00022801"/>
    </source>
</evidence>
<keyword evidence="3" id="KW-0460">Magnesium</keyword>
<gene>
    <name evidence="4" type="ORF">D0544_03925</name>
</gene>
<dbReference type="Proteomes" id="UP000280792">
    <property type="component" value="Unassembled WGS sequence"/>
</dbReference>
<dbReference type="AlphaFoldDB" id="A0A3P3VNI3"/>
<keyword evidence="5" id="KW-1185">Reference proteome</keyword>
<keyword evidence="1" id="KW-0479">Metal-binding</keyword>